<sequence length="380" mass="41029">MNSMEQLRAARPAHLDTPTDPGTRSRELDHAFSQPRRPTSRRSFRPVWGLGLAGAVTAAAVVAASSGLFDTQREISIAPPDVPSASVALDARTVLLSAAFQAEAQQEQIGDWWHSESVQRSMSPVQGDSPYSIYELNKTEMWTPYAPGGEQVNRMQRLGFGFPSPDDEAAWKRAGSPSKISVGAPKPVKKGAPGTASYEIDREPGKARTERSRLVDGDKVFWLGKNVTMKELQGLPGDPKRLKAWLLASYKGHSTESSSTPMASDAWLYQVTTGLIADMPVTPKVRGAAFRMLAELDSVRVVENVKDFEGRSGTAVTREEKAGGGGVLRARLLFDRSTGRALQTDSVVVVPGGYQRNLPAGAVWNAVTIVSSGWTGEAPR</sequence>
<dbReference type="RefSeq" id="WP_344240140.1">
    <property type="nucleotide sequence ID" value="NZ_BAAAHH010000008.1"/>
</dbReference>
<dbReference type="EMBL" id="BAAAHH010000008">
    <property type="protein sequence ID" value="GAA0948697.1"/>
    <property type="molecule type" value="Genomic_DNA"/>
</dbReference>
<accession>A0ABN1QX67</accession>
<evidence type="ECO:0000313" key="3">
    <source>
        <dbReference type="EMBL" id="GAA0948697.1"/>
    </source>
</evidence>
<name>A0ABN1QX67_9ACTN</name>
<comment type="caution">
    <text evidence="3">The sequence shown here is derived from an EMBL/GenBank/DDBJ whole genome shotgun (WGS) entry which is preliminary data.</text>
</comment>
<feature type="region of interest" description="Disordered" evidence="1">
    <location>
        <begin position="176"/>
        <end position="211"/>
    </location>
</feature>
<evidence type="ECO:0000256" key="2">
    <source>
        <dbReference type="SAM" id="Phobius"/>
    </source>
</evidence>
<evidence type="ECO:0000256" key="1">
    <source>
        <dbReference type="SAM" id="MobiDB-lite"/>
    </source>
</evidence>
<feature type="region of interest" description="Disordered" evidence="1">
    <location>
        <begin position="1"/>
        <end position="43"/>
    </location>
</feature>
<protein>
    <recommendedName>
        <fullName evidence="5">CU044_5270 family protein</fullName>
    </recommendedName>
</protein>
<keyword evidence="2" id="KW-0472">Membrane</keyword>
<evidence type="ECO:0008006" key="5">
    <source>
        <dbReference type="Google" id="ProtNLM"/>
    </source>
</evidence>
<feature type="transmembrane region" description="Helical" evidence="2">
    <location>
        <begin position="47"/>
        <end position="69"/>
    </location>
</feature>
<proteinExistence type="predicted"/>
<keyword evidence="2" id="KW-0812">Transmembrane</keyword>
<dbReference type="NCBIfam" id="NF038083">
    <property type="entry name" value="CU044_5270_fam"/>
    <property type="match status" value="1"/>
</dbReference>
<dbReference type="Proteomes" id="UP001500665">
    <property type="component" value="Unassembled WGS sequence"/>
</dbReference>
<dbReference type="InterPro" id="IPR047789">
    <property type="entry name" value="CU044_5270-like"/>
</dbReference>
<gene>
    <name evidence="3" type="ORF">GCM10009550_25310</name>
</gene>
<reference evidence="3 4" key="1">
    <citation type="journal article" date="2019" name="Int. J. Syst. Evol. Microbiol.">
        <title>The Global Catalogue of Microorganisms (GCM) 10K type strain sequencing project: providing services to taxonomists for standard genome sequencing and annotation.</title>
        <authorList>
            <consortium name="The Broad Institute Genomics Platform"/>
            <consortium name="The Broad Institute Genome Sequencing Center for Infectious Disease"/>
            <person name="Wu L."/>
            <person name="Ma J."/>
        </authorList>
    </citation>
    <scope>NUCLEOTIDE SEQUENCE [LARGE SCALE GENOMIC DNA]</scope>
    <source>
        <strain evidence="3 4">JCM 10696</strain>
    </source>
</reference>
<keyword evidence="2" id="KW-1133">Transmembrane helix</keyword>
<keyword evidence="4" id="KW-1185">Reference proteome</keyword>
<organism evidence="3 4">
    <name type="scientific">Actinocorallia libanotica</name>
    <dbReference type="NCBI Taxonomy" id="46162"/>
    <lineage>
        <taxon>Bacteria</taxon>
        <taxon>Bacillati</taxon>
        <taxon>Actinomycetota</taxon>
        <taxon>Actinomycetes</taxon>
        <taxon>Streptosporangiales</taxon>
        <taxon>Thermomonosporaceae</taxon>
        <taxon>Actinocorallia</taxon>
    </lineage>
</organism>
<feature type="compositionally biased region" description="Basic and acidic residues" evidence="1">
    <location>
        <begin position="199"/>
        <end position="211"/>
    </location>
</feature>
<evidence type="ECO:0000313" key="4">
    <source>
        <dbReference type="Proteomes" id="UP001500665"/>
    </source>
</evidence>